<dbReference type="InterPro" id="IPR002645">
    <property type="entry name" value="STAS_dom"/>
</dbReference>
<dbReference type="PANTHER" id="PTHR33495:SF2">
    <property type="entry name" value="ANTI-SIGMA FACTOR ANTAGONIST TM_1081-RELATED"/>
    <property type="match status" value="1"/>
</dbReference>
<proteinExistence type="inferred from homology"/>
<feature type="domain" description="STAS" evidence="3">
    <location>
        <begin position="1"/>
        <end position="111"/>
    </location>
</feature>
<dbReference type="EMBL" id="DVIT01000018">
    <property type="protein sequence ID" value="HIS46863.1"/>
    <property type="molecule type" value="Genomic_DNA"/>
</dbReference>
<dbReference type="Pfam" id="PF01740">
    <property type="entry name" value="STAS"/>
    <property type="match status" value="1"/>
</dbReference>
<sequence length="111" mass="12475">MDTGYKVIDRNLVLSIGPELDHHSAGKIRRITDEQLRRSRARNIILDFSGTSFMDSAGIGMIIGRYKEANLRGGKVCVIHAGHSIQKLIEISGLYKLVYEYTDLKEALENL</sequence>
<name>A0A9D1F3K8_9FIRM</name>
<gene>
    <name evidence="4" type="ORF">IAB46_04725</name>
</gene>
<comment type="similarity">
    <text evidence="1 2">Belongs to the anti-sigma-factor antagonist family.</text>
</comment>
<accession>A0A9D1F3K8</accession>
<dbReference type="PANTHER" id="PTHR33495">
    <property type="entry name" value="ANTI-SIGMA FACTOR ANTAGONIST TM_1081-RELATED-RELATED"/>
    <property type="match status" value="1"/>
</dbReference>
<dbReference type="Gene3D" id="3.30.750.24">
    <property type="entry name" value="STAS domain"/>
    <property type="match status" value="1"/>
</dbReference>
<dbReference type="InterPro" id="IPR036513">
    <property type="entry name" value="STAS_dom_sf"/>
</dbReference>
<dbReference type="GO" id="GO:0043856">
    <property type="term" value="F:anti-sigma factor antagonist activity"/>
    <property type="evidence" value="ECO:0007669"/>
    <property type="project" value="InterPro"/>
</dbReference>
<dbReference type="InterPro" id="IPR003658">
    <property type="entry name" value="Anti-sigma_ant"/>
</dbReference>
<reference evidence="4" key="1">
    <citation type="submission" date="2020-10" db="EMBL/GenBank/DDBJ databases">
        <authorList>
            <person name="Gilroy R."/>
        </authorList>
    </citation>
    <scope>NUCLEOTIDE SEQUENCE</scope>
    <source>
        <strain evidence="4">CHK178-757</strain>
    </source>
</reference>
<evidence type="ECO:0000256" key="1">
    <source>
        <dbReference type="ARBA" id="ARBA00009013"/>
    </source>
</evidence>
<evidence type="ECO:0000313" key="5">
    <source>
        <dbReference type="Proteomes" id="UP000823927"/>
    </source>
</evidence>
<organism evidence="4 5">
    <name type="scientific">Candidatus Scybalocola faecigallinarum</name>
    <dbReference type="NCBI Taxonomy" id="2840941"/>
    <lineage>
        <taxon>Bacteria</taxon>
        <taxon>Bacillati</taxon>
        <taxon>Bacillota</taxon>
        <taxon>Clostridia</taxon>
        <taxon>Lachnospirales</taxon>
        <taxon>Lachnospiraceae</taxon>
        <taxon>Lachnospiraceae incertae sedis</taxon>
        <taxon>Candidatus Scybalocola (ex Gilroy et al. 2021)</taxon>
    </lineage>
</organism>
<reference evidence="4" key="2">
    <citation type="journal article" date="2021" name="PeerJ">
        <title>Extensive microbial diversity within the chicken gut microbiome revealed by metagenomics and culture.</title>
        <authorList>
            <person name="Gilroy R."/>
            <person name="Ravi A."/>
            <person name="Getino M."/>
            <person name="Pursley I."/>
            <person name="Horton D.L."/>
            <person name="Alikhan N.F."/>
            <person name="Baker D."/>
            <person name="Gharbi K."/>
            <person name="Hall N."/>
            <person name="Watson M."/>
            <person name="Adriaenssens E.M."/>
            <person name="Foster-Nyarko E."/>
            <person name="Jarju S."/>
            <person name="Secka A."/>
            <person name="Antonio M."/>
            <person name="Oren A."/>
            <person name="Chaudhuri R.R."/>
            <person name="La Ragione R."/>
            <person name="Hildebrand F."/>
            <person name="Pallen M.J."/>
        </authorList>
    </citation>
    <scope>NUCLEOTIDE SEQUENCE</scope>
    <source>
        <strain evidence="4">CHK178-757</strain>
    </source>
</reference>
<evidence type="ECO:0000259" key="3">
    <source>
        <dbReference type="PROSITE" id="PS50801"/>
    </source>
</evidence>
<evidence type="ECO:0000313" key="4">
    <source>
        <dbReference type="EMBL" id="HIS46863.1"/>
    </source>
</evidence>
<dbReference type="CDD" id="cd07043">
    <property type="entry name" value="STAS_anti-anti-sigma_factors"/>
    <property type="match status" value="1"/>
</dbReference>
<comment type="caution">
    <text evidence="4">The sequence shown here is derived from an EMBL/GenBank/DDBJ whole genome shotgun (WGS) entry which is preliminary data.</text>
</comment>
<dbReference type="NCBIfam" id="TIGR00377">
    <property type="entry name" value="ant_ant_sig"/>
    <property type="match status" value="1"/>
</dbReference>
<dbReference type="Proteomes" id="UP000823927">
    <property type="component" value="Unassembled WGS sequence"/>
</dbReference>
<protein>
    <recommendedName>
        <fullName evidence="2">Anti-sigma factor antagonist</fullName>
    </recommendedName>
</protein>
<dbReference type="AlphaFoldDB" id="A0A9D1F3K8"/>
<dbReference type="PROSITE" id="PS50801">
    <property type="entry name" value="STAS"/>
    <property type="match status" value="1"/>
</dbReference>
<dbReference type="SUPFAM" id="SSF52091">
    <property type="entry name" value="SpoIIaa-like"/>
    <property type="match status" value="1"/>
</dbReference>
<evidence type="ECO:0000256" key="2">
    <source>
        <dbReference type="RuleBase" id="RU003749"/>
    </source>
</evidence>